<dbReference type="SUPFAM" id="SSF56112">
    <property type="entry name" value="Protein kinase-like (PK-like)"/>
    <property type="match status" value="1"/>
</dbReference>
<evidence type="ECO:0000313" key="7">
    <source>
        <dbReference type="EMBL" id="WXA93898.1"/>
    </source>
</evidence>
<evidence type="ECO:0000259" key="6">
    <source>
        <dbReference type="PROSITE" id="PS50011"/>
    </source>
</evidence>
<reference evidence="7 8" key="1">
    <citation type="submission" date="2021-12" db="EMBL/GenBank/DDBJ databases">
        <title>Discovery of the Pendulisporaceae a myxobacterial family with distinct sporulation behavior and unique specialized metabolism.</title>
        <authorList>
            <person name="Garcia R."/>
            <person name="Popoff A."/>
            <person name="Bader C.D."/>
            <person name="Loehr J."/>
            <person name="Walesch S."/>
            <person name="Walt C."/>
            <person name="Boldt J."/>
            <person name="Bunk B."/>
            <person name="Haeckl F.J.F.P.J."/>
            <person name="Gunesch A.P."/>
            <person name="Birkelbach J."/>
            <person name="Nuebel U."/>
            <person name="Pietschmann T."/>
            <person name="Bach T."/>
            <person name="Mueller R."/>
        </authorList>
    </citation>
    <scope>NUCLEOTIDE SEQUENCE [LARGE SCALE GENOMIC DNA]</scope>
    <source>
        <strain evidence="7 8">MSr12523</strain>
    </source>
</reference>
<keyword evidence="3 7" id="KW-0418">Kinase</keyword>
<dbReference type="InterPro" id="IPR011990">
    <property type="entry name" value="TPR-like_helical_dom_sf"/>
</dbReference>
<keyword evidence="2 5" id="KW-0547">Nucleotide-binding</keyword>
<dbReference type="InterPro" id="IPR000719">
    <property type="entry name" value="Prot_kinase_dom"/>
</dbReference>
<name>A0ABZ2K5D4_9BACT</name>
<gene>
    <name evidence="7" type="ORF">LZC95_46525</name>
</gene>
<sequence>MLRDNAIVRWQPAARAEALEPGTVFADRYVVQGCLGKGGMGLLFRAFDLHLERQIALKILHAHTGWSLESNPRVRILREARAAAALSHWNVVTIHDVGEHDGLAFMAMEYVAGESLAAAVRKNLAPFAVRLRWMTDVAQVLAAAHARGLIHRDIKPENVMITRRGEVKVLDFGIARYGEDETSAWIVGTPGYMPPEQNRGEAIDARADQFAWAVTAYEAFTGQLPWKEMPRDNATDYGAPKPLDGAVPPHIAAALARAMSMRPADRFPSMRHLLAALEAPPAPVSAVRPRRPKRRDPSLPLMALLVVALFLHGLGLLRKSAAPAAARRVATPSACTRLAHESVVEGLSFLRDANWGPAHAAFEKAVAADPSCATARLYLVVTGETYYPIVEEREQVQRAQRLRDALSEREGLVLDAWTHIVVSEPPDREAAARVLEEGARRFPHDAELLTLAATVRVHSGNDAASVERGLALARQASELDPKSADAWQVQSAAAWRLHRESEARVALDKCIELSPGSADCIADRSSLLSNAGECAEAAEEARHAITKVPTSRRAHRQLAYALAASGAPEDDVHAALRDYWMLLPEASRKAARLHDLARLSVSYGRFDEAETFATELAREIASDPSLAPHQRAAETLVDLYSETGRHAQAATTAQTFLHLKDAWTGTDLDTRSENQDMGFGHEPSMLAALFRARDPHEAAEPWEPSTEAWEQRARKIMGARDVWAYRFEPVADMPGIAEEAWQHRPPPSDAGLPGGWRMASSAGLREGHIALRAGEAAEATALLEPATRTCRMLDTPFAQIHAHQWLGEAKERTGDITGACDAYSTVLRHWGDSKPESSTAATARARSRALGCAIDRRG</sequence>
<evidence type="ECO:0000256" key="4">
    <source>
        <dbReference type="ARBA" id="ARBA00022840"/>
    </source>
</evidence>
<dbReference type="PANTHER" id="PTHR43289:SF6">
    <property type="entry name" value="SERINE_THREONINE-PROTEIN KINASE NEKL-3"/>
    <property type="match status" value="1"/>
</dbReference>
<organism evidence="7 8">
    <name type="scientific">Pendulispora brunnea</name>
    <dbReference type="NCBI Taxonomy" id="2905690"/>
    <lineage>
        <taxon>Bacteria</taxon>
        <taxon>Pseudomonadati</taxon>
        <taxon>Myxococcota</taxon>
        <taxon>Myxococcia</taxon>
        <taxon>Myxococcales</taxon>
        <taxon>Sorangiineae</taxon>
        <taxon>Pendulisporaceae</taxon>
        <taxon>Pendulispora</taxon>
    </lineage>
</organism>
<feature type="binding site" evidence="5">
    <location>
        <position position="58"/>
    </location>
    <ligand>
        <name>ATP</name>
        <dbReference type="ChEBI" id="CHEBI:30616"/>
    </ligand>
</feature>
<proteinExistence type="predicted"/>
<keyword evidence="8" id="KW-1185">Reference proteome</keyword>
<dbReference type="GO" id="GO:0016301">
    <property type="term" value="F:kinase activity"/>
    <property type="evidence" value="ECO:0007669"/>
    <property type="project" value="UniProtKB-KW"/>
</dbReference>
<dbReference type="EMBL" id="CP089982">
    <property type="protein sequence ID" value="WXA93898.1"/>
    <property type="molecule type" value="Genomic_DNA"/>
</dbReference>
<protein>
    <submittedName>
        <fullName evidence="7">Protein kinase</fullName>
    </submittedName>
</protein>
<evidence type="ECO:0000256" key="5">
    <source>
        <dbReference type="PROSITE-ProRule" id="PRU10141"/>
    </source>
</evidence>
<dbReference type="SMART" id="SM00220">
    <property type="entry name" value="S_TKc"/>
    <property type="match status" value="1"/>
</dbReference>
<evidence type="ECO:0000313" key="8">
    <source>
        <dbReference type="Proteomes" id="UP001379533"/>
    </source>
</evidence>
<dbReference type="Gene3D" id="1.25.40.10">
    <property type="entry name" value="Tetratricopeptide repeat domain"/>
    <property type="match status" value="1"/>
</dbReference>
<dbReference type="Pfam" id="PF00069">
    <property type="entry name" value="Pkinase"/>
    <property type="match status" value="1"/>
</dbReference>
<dbReference type="SUPFAM" id="SSF48452">
    <property type="entry name" value="TPR-like"/>
    <property type="match status" value="1"/>
</dbReference>
<dbReference type="InterPro" id="IPR008271">
    <property type="entry name" value="Ser/Thr_kinase_AS"/>
</dbReference>
<dbReference type="PROSITE" id="PS00107">
    <property type="entry name" value="PROTEIN_KINASE_ATP"/>
    <property type="match status" value="1"/>
</dbReference>
<accession>A0ABZ2K5D4</accession>
<dbReference type="PANTHER" id="PTHR43289">
    <property type="entry name" value="MITOGEN-ACTIVATED PROTEIN KINASE KINASE KINASE 20-RELATED"/>
    <property type="match status" value="1"/>
</dbReference>
<dbReference type="PROSITE" id="PS50011">
    <property type="entry name" value="PROTEIN_KINASE_DOM"/>
    <property type="match status" value="1"/>
</dbReference>
<dbReference type="Gene3D" id="1.10.510.10">
    <property type="entry name" value="Transferase(Phosphotransferase) domain 1"/>
    <property type="match status" value="1"/>
</dbReference>
<dbReference type="Gene3D" id="3.30.200.20">
    <property type="entry name" value="Phosphorylase Kinase, domain 1"/>
    <property type="match status" value="1"/>
</dbReference>
<dbReference type="Proteomes" id="UP001379533">
    <property type="component" value="Chromosome"/>
</dbReference>
<dbReference type="CDD" id="cd14014">
    <property type="entry name" value="STKc_PknB_like"/>
    <property type="match status" value="1"/>
</dbReference>
<dbReference type="InterPro" id="IPR011009">
    <property type="entry name" value="Kinase-like_dom_sf"/>
</dbReference>
<evidence type="ECO:0000256" key="3">
    <source>
        <dbReference type="ARBA" id="ARBA00022777"/>
    </source>
</evidence>
<keyword evidence="4 5" id="KW-0067">ATP-binding</keyword>
<dbReference type="PROSITE" id="PS00108">
    <property type="entry name" value="PROTEIN_KINASE_ST"/>
    <property type="match status" value="1"/>
</dbReference>
<evidence type="ECO:0000256" key="1">
    <source>
        <dbReference type="ARBA" id="ARBA00022679"/>
    </source>
</evidence>
<feature type="domain" description="Protein kinase" evidence="6">
    <location>
        <begin position="29"/>
        <end position="277"/>
    </location>
</feature>
<keyword evidence="1" id="KW-0808">Transferase</keyword>
<dbReference type="InterPro" id="IPR017441">
    <property type="entry name" value="Protein_kinase_ATP_BS"/>
</dbReference>
<evidence type="ECO:0000256" key="2">
    <source>
        <dbReference type="ARBA" id="ARBA00022741"/>
    </source>
</evidence>
<dbReference type="RefSeq" id="WP_394844498.1">
    <property type="nucleotide sequence ID" value="NZ_CP089982.1"/>
</dbReference>